<reference evidence="2" key="1">
    <citation type="submission" date="2021-06" db="EMBL/GenBank/DDBJ databases">
        <authorList>
            <person name="Hodson N. C."/>
            <person name="Mongue J. A."/>
            <person name="Jaron S. K."/>
        </authorList>
    </citation>
    <scope>NUCLEOTIDE SEQUENCE</scope>
</reference>
<feature type="transmembrane region" description="Helical" evidence="1">
    <location>
        <begin position="330"/>
        <end position="350"/>
    </location>
</feature>
<gene>
    <name evidence="2" type="ORF">AFUS01_LOCUS40700</name>
</gene>
<dbReference type="EMBL" id="CAJVCH010558169">
    <property type="protein sequence ID" value="CAG7830933.1"/>
    <property type="molecule type" value="Genomic_DNA"/>
</dbReference>
<accession>A0A8J2LFW8</accession>
<evidence type="ECO:0000313" key="3">
    <source>
        <dbReference type="Proteomes" id="UP000708208"/>
    </source>
</evidence>
<keyword evidence="1" id="KW-1133">Transmembrane helix</keyword>
<keyword evidence="1" id="KW-0472">Membrane</keyword>
<feature type="transmembrane region" description="Helical" evidence="1">
    <location>
        <begin position="156"/>
        <end position="182"/>
    </location>
</feature>
<evidence type="ECO:0000313" key="2">
    <source>
        <dbReference type="EMBL" id="CAG7830933.1"/>
    </source>
</evidence>
<keyword evidence="1" id="KW-0812">Transmembrane</keyword>
<comment type="caution">
    <text evidence="2">The sequence shown here is derived from an EMBL/GenBank/DDBJ whole genome shotgun (WGS) entry which is preliminary data.</text>
</comment>
<evidence type="ECO:0000256" key="1">
    <source>
        <dbReference type="SAM" id="Phobius"/>
    </source>
</evidence>
<organism evidence="2 3">
    <name type="scientific">Allacma fusca</name>
    <dbReference type="NCBI Taxonomy" id="39272"/>
    <lineage>
        <taxon>Eukaryota</taxon>
        <taxon>Metazoa</taxon>
        <taxon>Ecdysozoa</taxon>
        <taxon>Arthropoda</taxon>
        <taxon>Hexapoda</taxon>
        <taxon>Collembola</taxon>
        <taxon>Symphypleona</taxon>
        <taxon>Sminthuridae</taxon>
        <taxon>Allacma</taxon>
    </lineage>
</organism>
<sequence length="351" mass="40776">MHFLTIFHIFWRAIVHPIAAPESLDSSSKKKMMALVLFVWVVCVASFIYTVWWKKNLFEKIMIQTQAYERLFQQLKITGALPSKRKVTYITRIFVTFVICMTLVDAVGIDLRLQTRWDFYTTIMHNANYEYFFQNNLNPEGQSTALKLVAGYRFVAATYGVILTFYTYCFAVAFAMLLFWLTEGFLKVAKQRFLLTNIDQVLNLFDSLVEISDLYEECLGTMFSCYCLVLLPMHSFKFTQAMTDGDPWKYVPVLLYLLVWLSFMFISAHTNYMLKSITRFLRPQIRQLETFSISKVEYHQRLSIESILLNEISGNNFGIRGIGFTITYGLFGNLVGLVVTCIVIISQINFV</sequence>
<dbReference type="Proteomes" id="UP000708208">
    <property type="component" value="Unassembled WGS sequence"/>
</dbReference>
<feature type="transmembrane region" description="Helical" evidence="1">
    <location>
        <begin position="253"/>
        <end position="274"/>
    </location>
</feature>
<feature type="transmembrane region" description="Helical" evidence="1">
    <location>
        <begin position="32"/>
        <end position="52"/>
    </location>
</feature>
<protein>
    <submittedName>
        <fullName evidence="2">Uncharacterized protein</fullName>
    </submittedName>
</protein>
<feature type="transmembrane region" description="Helical" evidence="1">
    <location>
        <begin position="89"/>
        <end position="109"/>
    </location>
</feature>
<proteinExistence type="predicted"/>
<keyword evidence="3" id="KW-1185">Reference proteome</keyword>
<dbReference type="AlphaFoldDB" id="A0A8J2LFW8"/>
<name>A0A8J2LFW8_9HEXA</name>